<geneLocation type="chloroplast" evidence="1"/>
<dbReference type="RefSeq" id="YP_010027114.1">
    <property type="nucleotide sequence ID" value="NC_053768.1"/>
</dbReference>
<dbReference type="GeneID" id="63368965"/>
<keyword evidence="1" id="KW-0150">Chloroplast</keyword>
<organism evidence="1">
    <name type="scientific">Acrostichum speciosum</name>
    <dbReference type="NCBI Taxonomy" id="366450"/>
    <lineage>
        <taxon>Eukaryota</taxon>
        <taxon>Viridiplantae</taxon>
        <taxon>Streptophyta</taxon>
        <taxon>Embryophyta</taxon>
        <taxon>Tracheophyta</taxon>
        <taxon>Polypodiopsida</taxon>
        <taxon>Polypodiidae</taxon>
        <taxon>Polypodiales</taxon>
        <taxon>Pteridineae</taxon>
        <taxon>Pteridaceae</taxon>
        <taxon>Parkerioideae</taxon>
        <taxon>Acrostichum</taxon>
    </lineage>
</organism>
<reference evidence="1" key="1">
    <citation type="journal article" date="2020" name="Mitochondrial DNA Part B Resour">
        <title>The first complete chloroplast genome of a mangrove fern, Acrostichum speciosum.</title>
        <authorList>
            <person name="Wei X."/>
            <person name="He M."/>
            <person name="Jin X."/>
        </authorList>
    </citation>
    <scope>NUCLEOTIDE SEQUENCE</scope>
</reference>
<evidence type="ECO:0000313" key="1">
    <source>
        <dbReference type="EMBL" id="QOS04131.1"/>
    </source>
</evidence>
<dbReference type="EMBL" id="MT026711">
    <property type="protein sequence ID" value="QOS04131.1"/>
    <property type="molecule type" value="Genomic_DNA"/>
</dbReference>
<accession>A0A7M1VIX1</accession>
<dbReference type="AlphaFoldDB" id="A0A7M1VIX1"/>
<sequence>MVGCPWISCTYGFLLGVHISYAIHSEIVFSEP</sequence>
<keyword evidence="1" id="KW-0934">Plastid</keyword>
<name>A0A7M1VIX1_9MONI</name>
<proteinExistence type="predicted"/>
<protein>
    <submittedName>
        <fullName evidence="1">Ycf1</fullName>
    </submittedName>
</protein>
<gene>
    <name evidence="1" type="primary">Ycf1</name>
</gene>